<dbReference type="Proteomes" id="UP000251891">
    <property type="component" value="Unassembled WGS sequence"/>
</dbReference>
<dbReference type="PANTHER" id="PTHR33495:SF2">
    <property type="entry name" value="ANTI-SIGMA FACTOR ANTAGONIST TM_1081-RELATED"/>
    <property type="match status" value="1"/>
</dbReference>
<dbReference type="OrthoDB" id="9793697at2"/>
<dbReference type="Pfam" id="PF01740">
    <property type="entry name" value="STAS"/>
    <property type="match status" value="1"/>
</dbReference>
<proteinExistence type="inferred from homology"/>
<sequence length="117" mass="12283">MTGTTEVLQVTTGRTGLWMVVELAGELDVAALPLFHQEIERVCAGTPAPRVIIDLSAVTFMDSCGLGGLVRAWKQIGGPGGRLVLAGVNGRVREVLRITGMLAAFEIWEGVPGPAGE</sequence>
<dbReference type="GO" id="GO:0043856">
    <property type="term" value="F:anti-sigma factor antagonist activity"/>
    <property type="evidence" value="ECO:0007669"/>
    <property type="project" value="InterPro"/>
</dbReference>
<feature type="domain" description="STAS" evidence="3">
    <location>
        <begin position="19"/>
        <end position="117"/>
    </location>
</feature>
<keyword evidence="5" id="KW-1185">Reference proteome</keyword>
<dbReference type="AlphaFoldDB" id="A0A365HDU7"/>
<evidence type="ECO:0000256" key="1">
    <source>
        <dbReference type="ARBA" id="ARBA00009013"/>
    </source>
</evidence>
<protein>
    <recommendedName>
        <fullName evidence="2">Anti-sigma factor antagonist</fullName>
    </recommendedName>
</protein>
<evidence type="ECO:0000256" key="2">
    <source>
        <dbReference type="RuleBase" id="RU003749"/>
    </source>
</evidence>
<reference evidence="4 5" key="1">
    <citation type="submission" date="2018-06" db="EMBL/GenBank/DDBJ databases">
        <title>Actinomadura craniellae sp. nov. isolated from marine sponge Craniella sp.</title>
        <authorList>
            <person name="Li L."/>
            <person name="Xu Q.H."/>
            <person name="Lin H.W."/>
            <person name="Lu Y.H."/>
        </authorList>
    </citation>
    <scope>NUCLEOTIDE SEQUENCE [LARGE SCALE GENOMIC DNA]</scope>
    <source>
        <strain evidence="4 5">LHW63021</strain>
    </source>
</reference>
<dbReference type="InterPro" id="IPR002645">
    <property type="entry name" value="STAS_dom"/>
</dbReference>
<dbReference type="EMBL" id="QLYX01000001">
    <property type="protein sequence ID" value="RAY17188.1"/>
    <property type="molecule type" value="Genomic_DNA"/>
</dbReference>
<dbReference type="PANTHER" id="PTHR33495">
    <property type="entry name" value="ANTI-SIGMA FACTOR ANTAGONIST TM_1081-RELATED-RELATED"/>
    <property type="match status" value="1"/>
</dbReference>
<evidence type="ECO:0000259" key="3">
    <source>
        <dbReference type="PROSITE" id="PS50801"/>
    </source>
</evidence>
<name>A0A365HDU7_9ACTN</name>
<evidence type="ECO:0000313" key="5">
    <source>
        <dbReference type="Proteomes" id="UP000251891"/>
    </source>
</evidence>
<dbReference type="InterPro" id="IPR036513">
    <property type="entry name" value="STAS_dom_sf"/>
</dbReference>
<organism evidence="4 5">
    <name type="scientific">Actinomadura craniellae</name>
    <dbReference type="NCBI Taxonomy" id="2231787"/>
    <lineage>
        <taxon>Bacteria</taxon>
        <taxon>Bacillati</taxon>
        <taxon>Actinomycetota</taxon>
        <taxon>Actinomycetes</taxon>
        <taxon>Streptosporangiales</taxon>
        <taxon>Thermomonosporaceae</taxon>
        <taxon>Actinomadura</taxon>
    </lineage>
</organism>
<comment type="caution">
    <text evidence="4">The sequence shown here is derived from an EMBL/GenBank/DDBJ whole genome shotgun (WGS) entry which is preliminary data.</text>
</comment>
<dbReference type="CDD" id="cd07043">
    <property type="entry name" value="STAS_anti-anti-sigma_factors"/>
    <property type="match status" value="1"/>
</dbReference>
<comment type="similarity">
    <text evidence="1 2">Belongs to the anti-sigma-factor antagonist family.</text>
</comment>
<evidence type="ECO:0000313" key="4">
    <source>
        <dbReference type="EMBL" id="RAY17188.1"/>
    </source>
</evidence>
<gene>
    <name evidence="4" type="ORF">DPM19_03290</name>
</gene>
<dbReference type="InterPro" id="IPR003658">
    <property type="entry name" value="Anti-sigma_ant"/>
</dbReference>
<accession>A0A365HDU7</accession>
<dbReference type="SUPFAM" id="SSF52091">
    <property type="entry name" value="SpoIIaa-like"/>
    <property type="match status" value="1"/>
</dbReference>
<dbReference type="PROSITE" id="PS50801">
    <property type="entry name" value="STAS"/>
    <property type="match status" value="1"/>
</dbReference>
<dbReference type="RefSeq" id="WP_111863241.1">
    <property type="nucleotide sequence ID" value="NZ_QLYX01000001.1"/>
</dbReference>
<dbReference type="NCBIfam" id="TIGR00377">
    <property type="entry name" value="ant_ant_sig"/>
    <property type="match status" value="1"/>
</dbReference>
<dbReference type="Gene3D" id="3.30.750.24">
    <property type="entry name" value="STAS domain"/>
    <property type="match status" value="1"/>
</dbReference>